<dbReference type="InterPro" id="IPR011047">
    <property type="entry name" value="Quinoprotein_ADH-like_sf"/>
</dbReference>
<reference evidence="2" key="1">
    <citation type="journal article" date="2022" name="bioRxiv">
        <title>Genomics of Preaxostyla Flagellates Illuminates Evolutionary Transitions and the Path Towards Mitochondrial Loss.</title>
        <authorList>
            <person name="Novak L.V.F."/>
            <person name="Treitli S.C."/>
            <person name="Pyrih J."/>
            <person name="Halakuc P."/>
            <person name="Pipaliya S.V."/>
            <person name="Vacek V."/>
            <person name="Brzon O."/>
            <person name="Soukal P."/>
            <person name="Eme L."/>
            <person name="Dacks J.B."/>
            <person name="Karnkowska A."/>
            <person name="Elias M."/>
            <person name="Hampl V."/>
        </authorList>
    </citation>
    <scope>NUCLEOTIDE SEQUENCE</scope>
    <source>
        <strain evidence="2">RCP-MX</strain>
    </source>
</reference>
<organism evidence="2 3">
    <name type="scientific">Paratrimastix pyriformis</name>
    <dbReference type="NCBI Taxonomy" id="342808"/>
    <lineage>
        <taxon>Eukaryota</taxon>
        <taxon>Metamonada</taxon>
        <taxon>Preaxostyla</taxon>
        <taxon>Paratrimastigidae</taxon>
        <taxon>Paratrimastix</taxon>
    </lineage>
</organism>
<accession>A0ABQ8UN41</accession>
<dbReference type="SMART" id="SM00320">
    <property type="entry name" value="WD40"/>
    <property type="match status" value="3"/>
</dbReference>
<comment type="caution">
    <text evidence="2">The sequence shown here is derived from an EMBL/GenBank/DDBJ whole genome shotgun (WGS) entry which is preliminary data.</text>
</comment>
<evidence type="ECO:0000313" key="2">
    <source>
        <dbReference type="EMBL" id="KAJ4460600.1"/>
    </source>
</evidence>
<evidence type="ECO:0000256" key="1">
    <source>
        <dbReference type="SAM" id="MobiDB-lite"/>
    </source>
</evidence>
<dbReference type="Proteomes" id="UP001141327">
    <property type="component" value="Unassembled WGS sequence"/>
</dbReference>
<dbReference type="InterPro" id="IPR001680">
    <property type="entry name" value="WD40_rpt"/>
</dbReference>
<feature type="region of interest" description="Disordered" evidence="1">
    <location>
        <begin position="62"/>
        <end position="84"/>
    </location>
</feature>
<feature type="region of interest" description="Disordered" evidence="1">
    <location>
        <begin position="390"/>
        <end position="414"/>
    </location>
</feature>
<dbReference type="InterPro" id="IPR015943">
    <property type="entry name" value="WD40/YVTN_repeat-like_dom_sf"/>
</dbReference>
<name>A0ABQ8UN41_9EUKA</name>
<feature type="compositionally biased region" description="Low complexity" evidence="1">
    <location>
        <begin position="650"/>
        <end position="660"/>
    </location>
</feature>
<keyword evidence="3" id="KW-1185">Reference proteome</keyword>
<protein>
    <submittedName>
        <fullName evidence="2">Aladin</fullName>
    </submittedName>
</protein>
<dbReference type="InterPro" id="IPR045139">
    <property type="entry name" value="Aladin"/>
</dbReference>
<dbReference type="SUPFAM" id="SSF50998">
    <property type="entry name" value="Quinoprotein alcohol dehydrogenase-like"/>
    <property type="match status" value="1"/>
</dbReference>
<feature type="region of interest" description="Disordered" evidence="1">
    <location>
        <begin position="631"/>
        <end position="660"/>
    </location>
</feature>
<feature type="region of interest" description="Disordered" evidence="1">
    <location>
        <begin position="455"/>
        <end position="482"/>
    </location>
</feature>
<dbReference type="PANTHER" id="PTHR14494:SF0">
    <property type="entry name" value="ALADIN"/>
    <property type="match status" value="1"/>
</dbReference>
<dbReference type="EMBL" id="JAPMOS010000012">
    <property type="protein sequence ID" value="KAJ4460600.1"/>
    <property type="molecule type" value="Genomic_DNA"/>
</dbReference>
<proteinExistence type="predicted"/>
<feature type="compositionally biased region" description="Pro residues" evidence="1">
    <location>
        <begin position="272"/>
        <end position="293"/>
    </location>
</feature>
<dbReference type="Gene3D" id="2.130.10.10">
    <property type="entry name" value="YVTN repeat-like/Quinoprotein amine dehydrogenase"/>
    <property type="match status" value="1"/>
</dbReference>
<evidence type="ECO:0000313" key="3">
    <source>
        <dbReference type="Proteomes" id="UP001141327"/>
    </source>
</evidence>
<gene>
    <name evidence="2" type="ORF">PAPYR_3242</name>
</gene>
<feature type="compositionally biased region" description="Low complexity" evidence="1">
    <location>
        <begin position="403"/>
        <end position="413"/>
    </location>
</feature>
<sequence length="801" mass="82574">MLSASTATTPCDDVRVAVSELNGKIITLPHPSADEDVLPELLKLYGVERFLFGRVDFPVEPKRAQTKEQQSPAPTRAAVLHPHRGGQGIRQQLNAFSKMPMQLLASSRSLLGPRVRETVTWMRAKTPLRLLLPLVAAPPSRPAGAPGGFLFAWHPALRQFAVALRGGDTVHICTLQPTGSHVWSDPPLRHRGQAGIRCLEWRPHSTHCLAVGCRAGVALWNLTGHPFAPFYLAAGPAGALVAPESLLAPAAAPGRPRGWQVPQTPAVAGPPRQSPPRPPRLGHPAPPTSPTPMPVARADCGASPGVCLGGTGAPKGDGEAALTPHGGALATAFHRALFAQPPVPVLPRSGESPCPGEAPDPCAGWVAAGPLADPSGTPWRRVYTAAGQPLEAGADPRGGGCPPTGAEAQPGAAAGPGGWWVDFLRPDPLLGFIAPQSIAPRLLPRPALPAGGLLAAEAPQPDEPTSQPGAGGAKGSDPTARVPRAVPLPSCAAPFGCGVAVTPAGAPGAGAAEAVAPEGGVQALEWSPDGSRLLAGGQAHLPLAIWHPSSGRAMPIARLGGPIVLARWSPQGDYLLTCTNTGVFRVWETLTWTCEKWTLPAGYPLVQDACWSPCGHFLTILVNAGPGGDAAPGCPEGDRDPAAPPPTPGPGSAIAAPPASAQGPSLIRLQFPDAPPTIGGRFVNTVDLLAGLGAQARHLSCDPTGQRLAVGYSVPAPLGPGLGSEQQQQQQQQQHRIALYSTRPNATFDLLPIEEAIQGPPGAGGLVSLRFHPGACPRGAILGACWQGGMATFVPLYFRDM</sequence>
<dbReference type="PANTHER" id="PTHR14494">
    <property type="entry name" value="ALADIN/ADRACALIN/AAAS"/>
    <property type="match status" value="1"/>
</dbReference>
<feature type="region of interest" description="Disordered" evidence="1">
    <location>
        <begin position="251"/>
        <end position="295"/>
    </location>
</feature>